<dbReference type="AlphaFoldDB" id="A0A9W9FDF3"/>
<evidence type="ECO:0000256" key="1">
    <source>
        <dbReference type="SAM" id="MobiDB-lite"/>
    </source>
</evidence>
<organism evidence="3 4">
    <name type="scientific">Penicillium argentinense</name>
    <dbReference type="NCBI Taxonomy" id="1131581"/>
    <lineage>
        <taxon>Eukaryota</taxon>
        <taxon>Fungi</taxon>
        <taxon>Dikarya</taxon>
        <taxon>Ascomycota</taxon>
        <taxon>Pezizomycotina</taxon>
        <taxon>Eurotiomycetes</taxon>
        <taxon>Eurotiomycetidae</taxon>
        <taxon>Eurotiales</taxon>
        <taxon>Aspergillaceae</taxon>
        <taxon>Penicillium</taxon>
    </lineage>
</organism>
<evidence type="ECO:0000313" key="3">
    <source>
        <dbReference type="EMBL" id="KAJ5098050.1"/>
    </source>
</evidence>
<feature type="transmembrane region" description="Helical" evidence="2">
    <location>
        <begin position="71"/>
        <end position="94"/>
    </location>
</feature>
<accession>A0A9W9FDF3</accession>
<gene>
    <name evidence="3" type="ORF">N7532_005051</name>
</gene>
<evidence type="ECO:0000313" key="4">
    <source>
        <dbReference type="Proteomes" id="UP001149074"/>
    </source>
</evidence>
<reference evidence="3" key="1">
    <citation type="submission" date="2022-11" db="EMBL/GenBank/DDBJ databases">
        <authorList>
            <person name="Petersen C."/>
        </authorList>
    </citation>
    <scope>NUCLEOTIDE SEQUENCE</scope>
    <source>
        <strain evidence="3">IBT 30761</strain>
    </source>
</reference>
<feature type="transmembrane region" description="Helical" evidence="2">
    <location>
        <begin position="226"/>
        <end position="249"/>
    </location>
</feature>
<protein>
    <submittedName>
        <fullName evidence="3">Uncharacterized protein</fullName>
    </submittedName>
</protein>
<sequence length="349" mass="40461">MAPRRGSGGYSSSYWSYSNPWAQETKFYMEMWPSKTMFIADFAFDVLFALALIAFLTWACLIRNHGQMKGIILGLIFWLFSEITDIIYEIFFLAEAVVTQYYNIDIMLQIFFSVFTYCIIVFVFYNLIHRMLNRLTDSGKPYATVAIVHWIILGIVTTVSLASWALSVVIRVKFVQDEYFSDISRDLNKVDSARAIILWLISLEIFAWTVFVAMKAGSHRFTSRSPVYALLAGSICWFAFCLMYAVIYIRYYLEVTYIYPSYLNLVTSVLTFIFGIGTLVGILLCCQKWRHVDDSADKAPATMQYPYAGAPYQPYPLQQQWQPYPGQPQPQYPQQFQQPVQEHQQQPQK</sequence>
<feature type="region of interest" description="Disordered" evidence="1">
    <location>
        <begin position="316"/>
        <end position="349"/>
    </location>
</feature>
<feature type="transmembrane region" description="Helical" evidence="2">
    <location>
        <begin position="37"/>
        <end position="59"/>
    </location>
</feature>
<keyword evidence="4" id="KW-1185">Reference proteome</keyword>
<comment type="caution">
    <text evidence="3">The sequence shown here is derived from an EMBL/GenBank/DDBJ whole genome shotgun (WGS) entry which is preliminary data.</text>
</comment>
<feature type="transmembrane region" description="Helical" evidence="2">
    <location>
        <begin position="106"/>
        <end position="127"/>
    </location>
</feature>
<feature type="transmembrane region" description="Helical" evidence="2">
    <location>
        <begin position="192"/>
        <end position="214"/>
    </location>
</feature>
<keyword evidence="2" id="KW-1133">Transmembrane helix</keyword>
<feature type="compositionally biased region" description="Low complexity" evidence="1">
    <location>
        <begin position="332"/>
        <end position="349"/>
    </location>
</feature>
<dbReference type="Proteomes" id="UP001149074">
    <property type="component" value="Unassembled WGS sequence"/>
</dbReference>
<dbReference type="GeneID" id="81356524"/>
<dbReference type="RefSeq" id="XP_056473704.1">
    <property type="nucleotide sequence ID" value="XM_056617545.1"/>
</dbReference>
<keyword evidence="2" id="KW-0812">Transmembrane</keyword>
<feature type="transmembrane region" description="Helical" evidence="2">
    <location>
        <begin position="261"/>
        <end position="285"/>
    </location>
</feature>
<proteinExistence type="predicted"/>
<evidence type="ECO:0000256" key="2">
    <source>
        <dbReference type="SAM" id="Phobius"/>
    </source>
</evidence>
<reference evidence="3" key="2">
    <citation type="journal article" date="2023" name="IMA Fungus">
        <title>Comparative genomic study of the Penicillium genus elucidates a diverse pangenome and 15 lateral gene transfer events.</title>
        <authorList>
            <person name="Petersen C."/>
            <person name="Sorensen T."/>
            <person name="Nielsen M.R."/>
            <person name="Sondergaard T.E."/>
            <person name="Sorensen J.L."/>
            <person name="Fitzpatrick D.A."/>
            <person name="Frisvad J.C."/>
            <person name="Nielsen K.L."/>
        </authorList>
    </citation>
    <scope>NUCLEOTIDE SEQUENCE</scope>
    <source>
        <strain evidence="3">IBT 30761</strain>
    </source>
</reference>
<keyword evidence="2" id="KW-0472">Membrane</keyword>
<name>A0A9W9FDF3_9EURO</name>
<dbReference type="OrthoDB" id="4504921at2759"/>
<feature type="transmembrane region" description="Helical" evidence="2">
    <location>
        <begin position="147"/>
        <end position="172"/>
    </location>
</feature>
<dbReference type="EMBL" id="JAPQKI010000005">
    <property type="protein sequence ID" value="KAJ5098050.1"/>
    <property type="molecule type" value="Genomic_DNA"/>
</dbReference>